<evidence type="ECO:0000256" key="3">
    <source>
        <dbReference type="ARBA" id="ARBA00023125"/>
    </source>
</evidence>
<evidence type="ECO:0000259" key="5">
    <source>
        <dbReference type="PROSITE" id="PS50995"/>
    </source>
</evidence>
<dbReference type="SMART" id="SM00347">
    <property type="entry name" value="HTH_MARR"/>
    <property type="match status" value="1"/>
</dbReference>
<dbReference type="PANTHER" id="PTHR33164:SF5">
    <property type="entry name" value="ORGANIC HYDROPEROXIDE RESISTANCE TRANSCRIPTIONAL REGULATOR"/>
    <property type="match status" value="1"/>
</dbReference>
<dbReference type="InterPro" id="IPR036390">
    <property type="entry name" value="WH_DNA-bd_sf"/>
</dbReference>
<gene>
    <name evidence="6" type="ORF">QWI16_05710</name>
</gene>
<dbReference type="Gene3D" id="1.10.10.10">
    <property type="entry name" value="Winged helix-like DNA-binding domain superfamily/Winged helix DNA-binding domain"/>
    <property type="match status" value="1"/>
</dbReference>
<evidence type="ECO:0000313" key="6">
    <source>
        <dbReference type="EMBL" id="MDO3381663.1"/>
    </source>
</evidence>
<organism evidence="6 7">
    <name type="scientific">Gilvimarinus algae</name>
    <dbReference type="NCBI Taxonomy" id="3058037"/>
    <lineage>
        <taxon>Bacteria</taxon>
        <taxon>Pseudomonadati</taxon>
        <taxon>Pseudomonadota</taxon>
        <taxon>Gammaproteobacteria</taxon>
        <taxon>Cellvibrionales</taxon>
        <taxon>Cellvibrionaceae</taxon>
        <taxon>Gilvimarinus</taxon>
    </lineage>
</organism>
<feature type="domain" description="HTH marR-type" evidence="5">
    <location>
        <begin position="4"/>
        <end position="140"/>
    </location>
</feature>
<dbReference type="EMBL" id="JAULRT010000035">
    <property type="protein sequence ID" value="MDO3381663.1"/>
    <property type="molecule type" value="Genomic_DNA"/>
</dbReference>
<reference evidence="6" key="1">
    <citation type="submission" date="2023-07" db="EMBL/GenBank/DDBJ databases">
        <title>Gilvimarinus algae sp. nov., isolated from the surface of Kelp.</title>
        <authorList>
            <person name="Sun Y.Y."/>
            <person name="Gong Y."/>
            <person name="Du Z.J."/>
        </authorList>
    </citation>
    <scope>NUCLEOTIDE SEQUENCE</scope>
    <source>
        <strain evidence="6">SDUM040014</strain>
    </source>
</reference>
<accession>A0ABT8TCB8</accession>
<dbReference type="SUPFAM" id="SSF46785">
    <property type="entry name" value="Winged helix' DNA-binding domain"/>
    <property type="match status" value="1"/>
</dbReference>
<evidence type="ECO:0000313" key="7">
    <source>
        <dbReference type="Proteomes" id="UP001168380"/>
    </source>
</evidence>
<dbReference type="PROSITE" id="PS01117">
    <property type="entry name" value="HTH_MARR_1"/>
    <property type="match status" value="1"/>
</dbReference>
<keyword evidence="4" id="KW-0804">Transcription</keyword>
<dbReference type="PANTHER" id="PTHR33164">
    <property type="entry name" value="TRANSCRIPTIONAL REGULATOR, MARR FAMILY"/>
    <property type="match status" value="1"/>
</dbReference>
<dbReference type="InterPro" id="IPR036388">
    <property type="entry name" value="WH-like_DNA-bd_sf"/>
</dbReference>
<evidence type="ECO:0000256" key="2">
    <source>
        <dbReference type="ARBA" id="ARBA00023015"/>
    </source>
</evidence>
<dbReference type="InterPro" id="IPR000835">
    <property type="entry name" value="HTH_MarR-typ"/>
</dbReference>
<keyword evidence="2" id="KW-0805">Transcription regulation</keyword>
<keyword evidence="3" id="KW-0238">DNA-binding</keyword>
<keyword evidence="7" id="KW-1185">Reference proteome</keyword>
<dbReference type="InterPro" id="IPR023187">
    <property type="entry name" value="Tscrpt_reg_MarR-type_CS"/>
</dbReference>
<dbReference type="RefSeq" id="WP_302711804.1">
    <property type="nucleotide sequence ID" value="NZ_JAULRT010000035.1"/>
</dbReference>
<comment type="caution">
    <text evidence="6">The sequence shown here is derived from an EMBL/GenBank/DDBJ whole genome shotgun (WGS) entry which is preliminary data.</text>
</comment>
<proteinExistence type="predicted"/>
<evidence type="ECO:0000256" key="1">
    <source>
        <dbReference type="ARBA" id="ARBA00004496"/>
    </source>
</evidence>
<comment type="subcellular location">
    <subcellularLocation>
        <location evidence="1">Cytoplasm</location>
    </subcellularLocation>
</comment>
<dbReference type="InterPro" id="IPR039422">
    <property type="entry name" value="MarR/SlyA-like"/>
</dbReference>
<name>A0ABT8TCB8_9GAMM</name>
<dbReference type="PROSITE" id="PS50995">
    <property type="entry name" value="HTH_MARR_2"/>
    <property type="match status" value="1"/>
</dbReference>
<dbReference type="Pfam" id="PF12802">
    <property type="entry name" value="MarR_2"/>
    <property type="match status" value="1"/>
</dbReference>
<protein>
    <submittedName>
        <fullName evidence="6">MarR family winged helix-turn-helix transcriptional regulator</fullName>
    </submittedName>
</protein>
<sequence>MKNVEAIDQLIDRVAGLLRTDARRAGAAHQLQPVQLEALDYLNRANRYSDTAMAVTEYLGQTKGTVSQTLKVLLNKGYIEKRPDPEDKRIFHLAVTPTGRRALSECKPSPLLRKAAQLLENGELEITAKRLRELLHALQEANNFRTFGQCSGCVHNMVSDGDHWCGLTRQPLSISDTQLICREFTSREQWHPIGKR</sequence>
<evidence type="ECO:0000256" key="4">
    <source>
        <dbReference type="ARBA" id="ARBA00023163"/>
    </source>
</evidence>
<dbReference type="Proteomes" id="UP001168380">
    <property type="component" value="Unassembled WGS sequence"/>
</dbReference>